<evidence type="ECO:0000313" key="2">
    <source>
        <dbReference type="Proteomes" id="UP000470302"/>
    </source>
</evidence>
<dbReference type="AlphaFoldDB" id="A0A845G639"/>
<dbReference type="Proteomes" id="UP000470302">
    <property type="component" value="Unassembled WGS sequence"/>
</dbReference>
<dbReference type="RefSeq" id="WP_161097390.1">
    <property type="nucleotide sequence ID" value="NZ_WWCW01000044.1"/>
</dbReference>
<dbReference type="SUPFAM" id="SSF48452">
    <property type="entry name" value="TPR-like"/>
    <property type="match status" value="1"/>
</dbReference>
<accession>A0A845G639</accession>
<reference evidence="1 2" key="1">
    <citation type="submission" date="2020-01" db="EMBL/GenBank/DDBJ databases">
        <title>Novel species isolated from a subtropical stream in China.</title>
        <authorList>
            <person name="Lu H."/>
        </authorList>
    </citation>
    <scope>NUCLEOTIDE SEQUENCE [LARGE SCALE GENOMIC DNA]</scope>
    <source>
        <strain evidence="1 2">FT82W</strain>
    </source>
</reference>
<protein>
    <recommendedName>
        <fullName evidence="3">Tetratricopeptide repeat protein</fullName>
    </recommendedName>
</protein>
<dbReference type="EMBL" id="WWCW01000044">
    <property type="protein sequence ID" value="MYM88339.1"/>
    <property type="molecule type" value="Genomic_DNA"/>
</dbReference>
<name>A0A845G639_9BURK</name>
<evidence type="ECO:0008006" key="3">
    <source>
        <dbReference type="Google" id="ProtNLM"/>
    </source>
</evidence>
<dbReference type="InterPro" id="IPR011990">
    <property type="entry name" value="TPR-like_helical_dom_sf"/>
</dbReference>
<organism evidence="1 2">
    <name type="scientific">Duganella vulcania</name>
    <dbReference type="NCBI Taxonomy" id="2692166"/>
    <lineage>
        <taxon>Bacteria</taxon>
        <taxon>Pseudomonadati</taxon>
        <taxon>Pseudomonadota</taxon>
        <taxon>Betaproteobacteria</taxon>
        <taxon>Burkholderiales</taxon>
        <taxon>Oxalobacteraceae</taxon>
        <taxon>Telluria group</taxon>
        <taxon>Duganella</taxon>
    </lineage>
</organism>
<gene>
    <name evidence="1" type="ORF">GTP91_14280</name>
</gene>
<comment type="caution">
    <text evidence="1">The sequence shown here is derived from an EMBL/GenBank/DDBJ whole genome shotgun (WGS) entry which is preliminary data.</text>
</comment>
<dbReference type="Gene3D" id="1.25.40.10">
    <property type="entry name" value="Tetratricopeptide repeat domain"/>
    <property type="match status" value="1"/>
</dbReference>
<evidence type="ECO:0000313" key="1">
    <source>
        <dbReference type="EMBL" id="MYM88339.1"/>
    </source>
</evidence>
<proteinExistence type="predicted"/>
<sequence length="93" mass="9861">MSLDAPAFAFVTDVARLQERQVVLVSGGQRGAADLPARLPIDPNHVQALALSGSAALERGDYAAAVKPWKKILALGRSISENIAKAEAQAQRR</sequence>